<sequence length="406" mass="46509">MTRWHEDHRVALLENGEQFYPRVLDAIAAAEREVLLETFILFDDPAGQPLQRAVIAAARRGVSVQMTLDGWGSATLPADFIAPMIEAGVRIHIYDPVKWRFGRRTRIFRRLHRKLIVIDQRIAWCGGINFSHDHLRSYGEHSKQDYALEVEGPVVADIYRAMLVMLPRTARPAWQWLRRRQRPAQAAPVASTRAGKALAAFLIRDNGLHRADIERIYRLGIRAAKRQIVIANAYFFPGYRLLRDLRRAARRGVDVRLILQGNPDMQWVQWAANTLHDYLLRAGVRIYEYCERPMHAKVALIDDDWVTVGSSNLDPLSLFLNLEANVVVRDAELATTLHTSLTQLMDRHCRQIDRQDARQRTLLRQILSYLAYHLTRRLPSIAGWMPAHAPTRQSLQAAAEPGAGKH</sequence>
<dbReference type="HAMAP" id="MF_01917">
    <property type="entry name" value="Cardiolipin_synth_ClsB"/>
    <property type="match status" value="1"/>
</dbReference>
<dbReference type="SMART" id="SM00155">
    <property type="entry name" value="PLDc"/>
    <property type="match status" value="2"/>
</dbReference>
<dbReference type="EMBL" id="JAAMOW010000007">
    <property type="protein sequence ID" value="NGY05866.1"/>
    <property type="molecule type" value="Genomic_DNA"/>
</dbReference>
<name>A0A6M2BTC7_9GAMM</name>
<keyword evidence="2 9" id="KW-0444">Lipid biosynthesis</keyword>
<dbReference type="PANTHER" id="PTHR21248:SF23">
    <property type="entry name" value="CARDIOLIPIN SYNTHASE B"/>
    <property type="match status" value="1"/>
</dbReference>
<comment type="caution">
    <text evidence="11">The sequence shown here is derived from an EMBL/GenBank/DDBJ whole genome shotgun (WGS) entry which is preliminary data.</text>
</comment>
<accession>A0A6M2BTC7</accession>
<dbReference type="AlphaFoldDB" id="A0A6M2BTC7"/>
<keyword evidence="4" id="KW-0677">Repeat</keyword>
<evidence type="ECO:0000256" key="2">
    <source>
        <dbReference type="ARBA" id="ARBA00022516"/>
    </source>
</evidence>
<feature type="active site" evidence="9">
    <location>
        <position position="295"/>
    </location>
</feature>
<organism evidence="11 12">
    <name type="scientific">Solimonas terrae</name>
    <dbReference type="NCBI Taxonomy" id="1396819"/>
    <lineage>
        <taxon>Bacteria</taxon>
        <taxon>Pseudomonadati</taxon>
        <taxon>Pseudomonadota</taxon>
        <taxon>Gammaproteobacteria</taxon>
        <taxon>Nevskiales</taxon>
        <taxon>Nevskiaceae</taxon>
        <taxon>Solimonas</taxon>
    </lineage>
</organism>
<comment type="function">
    <text evidence="9">Catalyzes the phosphatidyl group transfer from one phosphatidylglycerol molecule to another to form cardiolipin (CL) (diphosphatidylglycerol) and glycerol.</text>
</comment>
<evidence type="ECO:0000256" key="1">
    <source>
        <dbReference type="ARBA" id="ARBA00022475"/>
    </source>
</evidence>
<gene>
    <name evidence="9 11" type="primary">clsB</name>
    <name evidence="11" type="ORF">G7Y85_13920</name>
</gene>
<dbReference type="SUPFAM" id="SSF56024">
    <property type="entry name" value="Phospholipase D/nuclease"/>
    <property type="match status" value="2"/>
</dbReference>
<feature type="active site" evidence="9">
    <location>
        <position position="114"/>
    </location>
</feature>
<dbReference type="GO" id="GO:0005886">
    <property type="term" value="C:plasma membrane"/>
    <property type="evidence" value="ECO:0007669"/>
    <property type="project" value="UniProtKB-SubCell"/>
</dbReference>
<evidence type="ECO:0000313" key="12">
    <source>
        <dbReference type="Proteomes" id="UP000472676"/>
    </source>
</evidence>
<proteinExistence type="inferred from homology"/>
<dbReference type="CDD" id="cd09110">
    <property type="entry name" value="PLDc_CLS_1"/>
    <property type="match status" value="1"/>
</dbReference>
<evidence type="ECO:0000256" key="7">
    <source>
        <dbReference type="ARBA" id="ARBA00023209"/>
    </source>
</evidence>
<comment type="similarity">
    <text evidence="9">Belongs to the phospholipase D family. Cardiolipin synthase subfamily. ClsB sub-subfamily.</text>
</comment>
<dbReference type="EC" id="2.7.8.-" evidence="9"/>
<dbReference type="GO" id="GO:0008808">
    <property type="term" value="F:cardiolipin synthase activity"/>
    <property type="evidence" value="ECO:0007669"/>
    <property type="project" value="InterPro"/>
</dbReference>
<evidence type="ECO:0000256" key="5">
    <source>
        <dbReference type="ARBA" id="ARBA00023098"/>
    </source>
</evidence>
<evidence type="ECO:0000256" key="6">
    <source>
        <dbReference type="ARBA" id="ARBA00023136"/>
    </source>
</evidence>
<keyword evidence="12" id="KW-1185">Reference proteome</keyword>
<evidence type="ECO:0000259" key="10">
    <source>
        <dbReference type="PROSITE" id="PS50035"/>
    </source>
</evidence>
<dbReference type="NCBIfam" id="NF008427">
    <property type="entry name" value="PRK11263.1"/>
    <property type="match status" value="1"/>
</dbReference>
<feature type="domain" description="PLD phosphodiesterase" evidence="10">
    <location>
        <begin position="290"/>
        <end position="317"/>
    </location>
</feature>
<comment type="catalytic activity">
    <reaction evidence="9">
        <text>2 a 1,2-diacyl-sn-glycero-3-phospho-(1'-sn-glycerol) = a cardiolipin + glycerol</text>
        <dbReference type="Rhea" id="RHEA:31451"/>
        <dbReference type="ChEBI" id="CHEBI:17754"/>
        <dbReference type="ChEBI" id="CHEBI:62237"/>
        <dbReference type="ChEBI" id="CHEBI:64716"/>
    </reaction>
</comment>
<evidence type="ECO:0000256" key="8">
    <source>
        <dbReference type="ARBA" id="ARBA00023264"/>
    </source>
</evidence>
<dbReference type="PROSITE" id="PS50035">
    <property type="entry name" value="PLD"/>
    <property type="match status" value="2"/>
</dbReference>
<feature type="active site" evidence="9">
    <location>
        <position position="119"/>
    </location>
</feature>
<evidence type="ECO:0000256" key="4">
    <source>
        <dbReference type="ARBA" id="ARBA00022737"/>
    </source>
</evidence>
<keyword evidence="6 9" id="KW-0472">Membrane</keyword>
<keyword evidence="3 9" id="KW-0808">Transferase</keyword>
<dbReference type="Gene3D" id="3.30.870.10">
    <property type="entry name" value="Endonuclease Chain A"/>
    <property type="match status" value="2"/>
</dbReference>
<dbReference type="InterPro" id="IPR030872">
    <property type="entry name" value="Cardiolipin_synth_ClsB"/>
</dbReference>
<dbReference type="CDD" id="cd09159">
    <property type="entry name" value="PLDc_ybhO_like_2"/>
    <property type="match status" value="1"/>
</dbReference>
<keyword evidence="1 9" id="KW-1003">Cell membrane</keyword>
<dbReference type="Proteomes" id="UP000472676">
    <property type="component" value="Unassembled WGS sequence"/>
</dbReference>
<comment type="subcellular location">
    <subcellularLocation>
        <location evidence="9">Cell membrane</location>
        <topology evidence="9">Peripheral membrane protein</topology>
    </subcellularLocation>
</comment>
<evidence type="ECO:0000256" key="3">
    <source>
        <dbReference type="ARBA" id="ARBA00022679"/>
    </source>
</evidence>
<feature type="active site" evidence="9">
    <location>
        <position position="302"/>
    </location>
</feature>
<feature type="domain" description="PLD phosphodiesterase" evidence="10">
    <location>
        <begin position="107"/>
        <end position="134"/>
    </location>
</feature>
<evidence type="ECO:0000313" key="11">
    <source>
        <dbReference type="EMBL" id="NGY05866.1"/>
    </source>
</evidence>
<keyword evidence="8 9" id="KW-1208">Phospholipid metabolism</keyword>
<keyword evidence="5 9" id="KW-0443">Lipid metabolism</keyword>
<feature type="active site" evidence="9">
    <location>
        <position position="297"/>
    </location>
</feature>
<keyword evidence="7 9" id="KW-0594">Phospholipid biosynthesis</keyword>
<dbReference type="GO" id="GO:0032049">
    <property type="term" value="P:cardiolipin biosynthetic process"/>
    <property type="evidence" value="ECO:0007669"/>
    <property type="project" value="InterPro"/>
</dbReference>
<dbReference type="InterPro" id="IPR001736">
    <property type="entry name" value="PLipase_D/transphosphatidylase"/>
</dbReference>
<dbReference type="InterPro" id="IPR025202">
    <property type="entry name" value="PLD-like_dom"/>
</dbReference>
<protein>
    <recommendedName>
        <fullName evidence="9">Cardiolipin synthase B</fullName>
        <shortName evidence="9">CL synthase</shortName>
        <ecNumber evidence="9">2.7.8.-</ecNumber>
    </recommendedName>
</protein>
<reference evidence="11 12" key="1">
    <citation type="journal article" date="2014" name="Int. J. Syst. Evol. Microbiol.">
        <title>Solimonas terrae sp. nov., isolated from soil.</title>
        <authorList>
            <person name="Kim S.J."/>
            <person name="Moon J.Y."/>
            <person name="Weon H.Y."/>
            <person name="Ahn J.H."/>
            <person name="Chen W.M."/>
            <person name="Kwon S.W."/>
        </authorList>
    </citation>
    <scope>NUCLEOTIDE SEQUENCE [LARGE SCALE GENOMIC DNA]</scope>
    <source>
        <strain evidence="11 12">KIS83-12</strain>
    </source>
</reference>
<dbReference type="Pfam" id="PF13091">
    <property type="entry name" value="PLDc_2"/>
    <property type="match status" value="2"/>
</dbReference>
<feature type="active site" evidence="9">
    <location>
        <position position="112"/>
    </location>
</feature>
<evidence type="ECO:0000256" key="9">
    <source>
        <dbReference type="HAMAP-Rule" id="MF_01917"/>
    </source>
</evidence>
<dbReference type="PANTHER" id="PTHR21248">
    <property type="entry name" value="CARDIOLIPIN SYNTHASE"/>
    <property type="match status" value="1"/>
</dbReference>